<protein>
    <recommendedName>
        <fullName evidence="2">Activator of Hsp90 ATPase homologue 1/2-like C-terminal domain-containing protein</fullName>
    </recommendedName>
</protein>
<dbReference type="InterPro" id="IPR023393">
    <property type="entry name" value="START-like_dom_sf"/>
</dbReference>
<gene>
    <name evidence="3" type="ORF">sS8_4094</name>
</gene>
<reference evidence="3 4" key="1">
    <citation type="submission" date="2016-12" db="EMBL/GenBank/DDBJ databases">
        <title>Genome sequencing of Methylocaldum marinum.</title>
        <authorList>
            <person name="Takeuchi M."/>
            <person name="Kamagata Y."/>
            <person name="Hiraoka S."/>
            <person name="Oshima K."/>
            <person name="Hattori M."/>
            <person name="Iwasaki W."/>
        </authorList>
    </citation>
    <scope>NUCLEOTIDE SEQUENCE [LARGE SCALE GENOMIC DNA]</scope>
    <source>
        <strain evidence="3 4">S8</strain>
    </source>
</reference>
<dbReference type="SUPFAM" id="SSF55961">
    <property type="entry name" value="Bet v1-like"/>
    <property type="match status" value="1"/>
</dbReference>
<dbReference type="EMBL" id="AP017928">
    <property type="protein sequence ID" value="BBA36024.1"/>
    <property type="molecule type" value="Genomic_DNA"/>
</dbReference>
<organism evidence="3 4">
    <name type="scientific">Methylocaldum marinum</name>
    <dbReference type="NCBI Taxonomy" id="1432792"/>
    <lineage>
        <taxon>Bacteria</taxon>
        <taxon>Pseudomonadati</taxon>
        <taxon>Pseudomonadota</taxon>
        <taxon>Gammaproteobacteria</taxon>
        <taxon>Methylococcales</taxon>
        <taxon>Methylococcaceae</taxon>
        <taxon>Methylocaldum</taxon>
    </lineage>
</organism>
<dbReference type="InterPro" id="IPR013538">
    <property type="entry name" value="ASHA1/2-like_C"/>
</dbReference>
<proteinExistence type="inferred from homology"/>
<sequence length="103" mass="11860">MRHDDWFLTKYEEINPPESLVFRQYNSNQAGEILPNPQMPHWPRELRTTIKLEEVGGKTKLQLIWQPINPAKEEAEAFEASRSEHGKGWGGGLEQLDAYLGTL</sequence>
<dbReference type="CDD" id="cd07814">
    <property type="entry name" value="SRPBCC_CalC_Aha1-like"/>
    <property type="match status" value="1"/>
</dbReference>
<dbReference type="KEGG" id="mmai:sS8_4094"/>
<evidence type="ECO:0000313" key="4">
    <source>
        <dbReference type="Proteomes" id="UP000266313"/>
    </source>
</evidence>
<keyword evidence="4" id="KW-1185">Reference proteome</keyword>
<dbReference type="OrthoDB" id="9805228at2"/>
<dbReference type="Pfam" id="PF08327">
    <property type="entry name" value="AHSA1"/>
    <property type="match status" value="1"/>
</dbReference>
<dbReference type="Proteomes" id="UP000266313">
    <property type="component" value="Chromosome"/>
</dbReference>
<dbReference type="AlphaFoldDB" id="A0A250KWX8"/>
<evidence type="ECO:0000256" key="1">
    <source>
        <dbReference type="ARBA" id="ARBA00006817"/>
    </source>
</evidence>
<comment type="similarity">
    <text evidence="1">Belongs to the AHA1 family.</text>
</comment>
<accession>A0A250KWX8</accession>
<dbReference type="RefSeq" id="WP_119631271.1">
    <property type="nucleotide sequence ID" value="NZ_AP017928.1"/>
</dbReference>
<evidence type="ECO:0000313" key="3">
    <source>
        <dbReference type="EMBL" id="BBA36024.1"/>
    </source>
</evidence>
<dbReference type="Gene3D" id="3.30.530.20">
    <property type="match status" value="1"/>
</dbReference>
<evidence type="ECO:0000259" key="2">
    <source>
        <dbReference type="Pfam" id="PF08327"/>
    </source>
</evidence>
<name>A0A250KWX8_9GAMM</name>
<feature type="domain" description="Activator of Hsp90 ATPase homologue 1/2-like C-terminal" evidence="2">
    <location>
        <begin position="10"/>
        <end position="101"/>
    </location>
</feature>